<dbReference type="InterPro" id="IPR016171">
    <property type="entry name" value="Vanillyl_alc_oxidase_C-sub2"/>
</dbReference>
<evidence type="ECO:0000256" key="1">
    <source>
        <dbReference type="ARBA" id="ARBA00022827"/>
    </source>
</evidence>
<keyword evidence="1" id="KW-0274">FAD</keyword>
<dbReference type="PANTHER" id="PTHR43762">
    <property type="entry name" value="L-GULONOLACTONE OXIDASE"/>
    <property type="match status" value="1"/>
</dbReference>
<sequence length="489" mass="55550">METNKRIVNFGRNVDFHSAHYYEPSSEEELLEILNRHNTGKIRVVASKHAWSGAIVSADVIVNMRNFNEVKVDDSSEPPLAIVGGGTQMKKVLAELAKRGLTTPSIGLITEQTIAGAISTGTHGSGKNSLSHYMESLRIACFDNDGKAEIREVKSGESLQAARCSLGCLGIILGVTFRCVPQYWVTEKATWCTMIDDALVLEDQSPLQQFFLLPHSWRYVSQERRVSDLPQPSWSAWLYRWYWFLSLDIGLHLGVIASARWLRSRSLVHALFRWGLPASVFSRWVVTDRSDRILVMEHELFRHLEIELFVAQSKVREAAAFVAQVLQLADGQRDCLAALWQDRLGEMGMSEELQALRGIYCHHYPICFRRILADDTLISMSEGTEPWVYSISLITYVEPREPFFQVGRFLARSMAKLFGARPHWGKWFPLSGGEVEELYPRLEAFRETAYEFDRSGVFRNPYVEEVFSFPTMTTHQEANGRQTGSESGV</sequence>
<dbReference type="Gene3D" id="3.30.70.2520">
    <property type="match status" value="1"/>
</dbReference>
<dbReference type="PIRSF" id="PIRSF000136">
    <property type="entry name" value="LGO_GLO"/>
    <property type="match status" value="1"/>
</dbReference>
<dbReference type="SUPFAM" id="SSF56176">
    <property type="entry name" value="FAD-binding/transporter-associated domain-like"/>
    <property type="match status" value="1"/>
</dbReference>
<feature type="domain" description="FAD-binding PCMH-type" evidence="3">
    <location>
        <begin position="14"/>
        <end position="182"/>
    </location>
</feature>
<keyword evidence="1" id="KW-0285">Flavoprotein</keyword>
<dbReference type="PROSITE" id="PS51387">
    <property type="entry name" value="FAD_PCMH"/>
    <property type="match status" value="1"/>
</dbReference>
<evidence type="ECO:0000313" key="5">
    <source>
        <dbReference type="Proteomes" id="UP000240009"/>
    </source>
</evidence>
<dbReference type="Proteomes" id="UP000240009">
    <property type="component" value="Unassembled WGS sequence"/>
</dbReference>
<dbReference type="AlphaFoldDB" id="A0A2S8F5B0"/>
<dbReference type="InterPro" id="IPR006094">
    <property type="entry name" value="Oxid_FAD_bind_N"/>
</dbReference>
<dbReference type="PANTHER" id="PTHR43762:SF1">
    <property type="entry name" value="D-ARABINONO-1,4-LACTONE OXIDASE"/>
    <property type="match status" value="1"/>
</dbReference>
<keyword evidence="2" id="KW-0560">Oxidoreductase</keyword>
<dbReference type="GO" id="GO:0071949">
    <property type="term" value="F:FAD binding"/>
    <property type="evidence" value="ECO:0007669"/>
    <property type="project" value="InterPro"/>
</dbReference>
<evidence type="ECO:0000313" key="4">
    <source>
        <dbReference type="EMBL" id="PQO27353.1"/>
    </source>
</evidence>
<protein>
    <submittedName>
        <fullName evidence="4">Oxidoreductase</fullName>
    </submittedName>
</protein>
<gene>
    <name evidence="4" type="ORF">C5Y96_17580</name>
</gene>
<dbReference type="InterPro" id="IPR016166">
    <property type="entry name" value="FAD-bd_PCMH"/>
</dbReference>
<dbReference type="InterPro" id="IPR007173">
    <property type="entry name" value="ALO_C"/>
</dbReference>
<dbReference type="EMBL" id="PUIA01000057">
    <property type="protein sequence ID" value="PQO27353.1"/>
    <property type="molecule type" value="Genomic_DNA"/>
</dbReference>
<dbReference type="RefSeq" id="WP_105356004.1">
    <property type="nucleotide sequence ID" value="NZ_PUIA01000057.1"/>
</dbReference>
<proteinExistence type="predicted"/>
<dbReference type="InterPro" id="IPR016169">
    <property type="entry name" value="FAD-bd_PCMH_sub2"/>
</dbReference>
<organism evidence="4 5">
    <name type="scientific">Blastopirellula marina</name>
    <dbReference type="NCBI Taxonomy" id="124"/>
    <lineage>
        <taxon>Bacteria</taxon>
        <taxon>Pseudomonadati</taxon>
        <taxon>Planctomycetota</taxon>
        <taxon>Planctomycetia</taxon>
        <taxon>Pirellulales</taxon>
        <taxon>Pirellulaceae</taxon>
        <taxon>Blastopirellula</taxon>
    </lineage>
</organism>
<dbReference type="GO" id="GO:0016020">
    <property type="term" value="C:membrane"/>
    <property type="evidence" value="ECO:0007669"/>
    <property type="project" value="InterPro"/>
</dbReference>
<dbReference type="Gene3D" id="1.10.45.10">
    <property type="entry name" value="Vanillyl-alcohol Oxidase, Chain A, domain 4"/>
    <property type="match status" value="1"/>
</dbReference>
<comment type="caution">
    <text evidence="4">The sequence shown here is derived from an EMBL/GenBank/DDBJ whole genome shotgun (WGS) entry which is preliminary data.</text>
</comment>
<reference evidence="4 5" key="1">
    <citation type="submission" date="2018-02" db="EMBL/GenBank/DDBJ databases">
        <title>Comparative genomes isolates from brazilian mangrove.</title>
        <authorList>
            <person name="Araujo J.E."/>
            <person name="Taketani R.G."/>
            <person name="Silva M.C.P."/>
            <person name="Loureco M.V."/>
            <person name="Andreote F.D."/>
        </authorList>
    </citation>
    <scope>NUCLEOTIDE SEQUENCE [LARGE SCALE GENOMIC DNA]</scope>
    <source>
        <strain evidence="4 5">HEX-2 MGV</strain>
    </source>
</reference>
<dbReference type="Pfam" id="PF01565">
    <property type="entry name" value="FAD_binding_4"/>
    <property type="match status" value="1"/>
</dbReference>
<dbReference type="InterPro" id="IPR036318">
    <property type="entry name" value="FAD-bd_PCMH-like_sf"/>
</dbReference>
<evidence type="ECO:0000256" key="2">
    <source>
        <dbReference type="ARBA" id="ARBA00023002"/>
    </source>
</evidence>
<dbReference type="OrthoDB" id="9800184at2"/>
<evidence type="ECO:0000259" key="3">
    <source>
        <dbReference type="PROSITE" id="PS51387"/>
    </source>
</evidence>
<dbReference type="Gene3D" id="3.30.43.10">
    <property type="entry name" value="Uridine Diphospho-n-acetylenolpyruvylglucosamine Reductase, domain 2"/>
    <property type="match status" value="1"/>
</dbReference>
<name>A0A2S8F5B0_9BACT</name>
<dbReference type="GO" id="GO:0003885">
    <property type="term" value="F:D-arabinono-1,4-lactone oxidase activity"/>
    <property type="evidence" value="ECO:0007669"/>
    <property type="project" value="InterPro"/>
</dbReference>
<dbReference type="InterPro" id="IPR010031">
    <property type="entry name" value="FAD_lactone_oxidase-like"/>
</dbReference>
<dbReference type="Pfam" id="PF04030">
    <property type="entry name" value="ALO"/>
    <property type="match status" value="1"/>
</dbReference>
<dbReference type="InterPro" id="IPR016167">
    <property type="entry name" value="FAD-bd_PCMH_sub1"/>
</dbReference>
<accession>A0A2S8F5B0</accession>
<dbReference type="Gene3D" id="3.30.465.10">
    <property type="match status" value="1"/>
</dbReference>